<name>A0A0U1L2V0_9FIRM</name>
<dbReference type="AlphaFoldDB" id="A0A0U1L2V0"/>
<gene>
    <name evidence="2" type="ORF">SpAn4DRAFT_0450</name>
</gene>
<evidence type="ECO:0000313" key="3">
    <source>
        <dbReference type="Proteomes" id="UP000049855"/>
    </source>
</evidence>
<protein>
    <submittedName>
        <fullName evidence="2">Uncharacterized protein</fullName>
    </submittedName>
</protein>
<proteinExistence type="predicted"/>
<feature type="region of interest" description="Disordered" evidence="1">
    <location>
        <begin position="1"/>
        <end position="48"/>
    </location>
</feature>
<keyword evidence="3" id="KW-1185">Reference proteome</keyword>
<accession>A0A0U1L2V0</accession>
<dbReference type="EMBL" id="CTRP01000014">
    <property type="protein sequence ID" value="CQR73988.1"/>
    <property type="molecule type" value="Genomic_DNA"/>
</dbReference>
<sequence>MRVRKYHRNTEKSFIEKPVHDAKQKTDLEEPISEKPPTVLPAKDSQKLNSRGPAALFRKIMKNPNLNVQLMIIVLTLASDNFPMDRGITSMSSTVDKIRNMTDVINNTMQSVKVATDAPKQIRRLFETREP</sequence>
<reference evidence="3" key="1">
    <citation type="submission" date="2015-03" db="EMBL/GenBank/DDBJ databases">
        <authorList>
            <person name="Nijsse Bart"/>
        </authorList>
    </citation>
    <scope>NUCLEOTIDE SEQUENCE [LARGE SCALE GENOMIC DNA]</scope>
</reference>
<organism evidence="2 3">
    <name type="scientific">Sporomusa ovata</name>
    <dbReference type="NCBI Taxonomy" id="2378"/>
    <lineage>
        <taxon>Bacteria</taxon>
        <taxon>Bacillati</taxon>
        <taxon>Bacillota</taxon>
        <taxon>Negativicutes</taxon>
        <taxon>Selenomonadales</taxon>
        <taxon>Sporomusaceae</taxon>
        <taxon>Sporomusa</taxon>
    </lineage>
</organism>
<dbReference type="Proteomes" id="UP000049855">
    <property type="component" value="Unassembled WGS sequence"/>
</dbReference>
<feature type="compositionally biased region" description="Basic and acidic residues" evidence="1">
    <location>
        <begin position="8"/>
        <end position="28"/>
    </location>
</feature>
<evidence type="ECO:0000313" key="2">
    <source>
        <dbReference type="EMBL" id="CQR73988.1"/>
    </source>
</evidence>
<evidence type="ECO:0000256" key="1">
    <source>
        <dbReference type="SAM" id="MobiDB-lite"/>
    </source>
</evidence>